<dbReference type="SUPFAM" id="SSF54236">
    <property type="entry name" value="Ubiquitin-like"/>
    <property type="match status" value="1"/>
</dbReference>
<dbReference type="Pfam" id="PF25822">
    <property type="entry name" value="UBL_USP40"/>
    <property type="match status" value="1"/>
</dbReference>
<dbReference type="InterPro" id="IPR001394">
    <property type="entry name" value="Peptidase_C19_UCH"/>
</dbReference>
<dbReference type="PROSITE" id="PS00973">
    <property type="entry name" value="USP_2"/>
    <property type="match status" value="1"/>
</dbReference>
<dbReference type="AlphaFoldDB" id="A0A1S3J5S5"/>
<evidence type="ECO:0000313" key="8">
    <source>
        <dbReference type="RefSeq" id="XP_013405601.1"/>
    </source>
</evidence>
<feature type="compositionally biased region" description="Basic residues" evidence="4">
    <location>
        <begin position="1164"/>
        <end position="1173"/>
    </location>
</feature>
<dbReference type="InterPro" id="IPR050164">
    <property type="entry name" value="Peptidase_C19"/>
</dbReference>
<dbReference type="Gene3D" id="3.90.70.10">
    <property type="entry name" value="Cysteine proteinases"/>
    <property type="match status" value="2"/>
</dbReference>
<dbReference type="PROSITE" id="PS50235">
    <property type="entry name" value="USP_3"/>
    <property type="match status" value="1"/>
</dbReference>
<dbReference type="PANTHER" id="PTHR24006:SF842">
    <property type="entry name" value="UBIQUITIN CARBOXYL-TERMINAL HYDROLASE 40"/>
    <property type="match status" value="1"/>
</dbReference>
<evidence type="ECO:0000313" key="7">
    <source>
        <dbReference type="Proteomes" id="UP000085678"/>
    </source>
</evidence>
<dbReference type="GO" id="GO:0005634">
    <property type="term" value="C:nucleus"/>
    <property type="evidence" value="ECO:0007669"/>
    <property type="project" value="TreeGrafter"/>
</dbReference>
<feature type="domain" description="FAD-binding FR-type" evidence="6">
    <location>
        <begin position="783"/>
        <end position="957"/>
    </location>
</feature>
<dbReference type="InterPro" id="IPR017927">
    <property type="entry name" value="FAD-bd_FR_type"/>
</dbReference>
<dbReference type="InterPro" id="IPR028889">
    <property type="entry name" value="USP"/>
</dbReference>
<keyword evidence="7" id="KW-1185">Reference proteome</keyword>
<dbReference type="FunFam" id="3.90.70.10:FF:000043">
    <property type="entry name" value="Ubiquitin carboxyl-terminal hydrolase 40"/>
    <property type="match status" value="1"/>
</dbReference>
<dbReference type="GeneID" id="106170310"/>
<reference evidence="8" key="1">
    <citation type="submission" date="2025-08" db="UniProtKB">
        <authorList>
            <consortium name="RefSeq"/>
        </authorList>
    </citation>
    <scope>IDENTIFICATION</scope>
    <source>
        <tissue evidence="8">Gonads</tissue>
    </source>
</reference>
<dbReference type="InterPro" id="IPR029071">
    <property type="entry name" value="Ubiquitin-like_domsf"/>
</dbReference>
<feature type="region of interest" description="Disordered" evidence="4">
    <location>
        <begin position="1164"/>
        <end position="1185"/>
    </location>
</feature>
<dbReference type="PANTHER" id="PTHR24006">
    <property type="entry name" value="UBIQUITIN CARBOXYL-TERMINAL HYDROLASE"/>
    <property type="match status" value="1"/>
</dbReference>
<feature type="domain" description="USP" evidence="5">
    <location>
        <begin position="39"/>
        <end position="508"/>
    </location>
</feature>
<evidence type="ECO:0000256" key="3">
    <source>
        <dbReference type="ARBA" id="ARBA00032453"/>
    </source>
</evidence>
<dbReference type="OrthoDB" id="289038at2759"/>
<evidence type="ECO:0000256" key="4">
    <source>
        <dbReference type="SAM" id="MobiDB-lite"/>
    </source>
</evidence>
<dbReference type="Pfam" id="PF19718">
    <property type="entry name" value="USP47_C"/>
    <property type="match status" value="1"/>
</dbReference>
<evidence type="ECO:0000256" key="2">
    <source>
        <dbReference type="ARBA" id="ARBA00029910"/>
    </source>
</evidence>
<protein>
    <recommendedName>
        <fullName evidence="1">Ubiquitin carboxyl-terminal hydrolase 47</fullName>
    </recommendedName>
    <alternativeName>
        <fullName evidence="2">Ubiquitin thioesterase 47</fullName>
    </alternativeName>
    <alternativeName>
        <fullName evidence="3">Ubiquitin-specific-processing protease 47</fullName>
    </alternativeName>
</protein>
<dbReference type="Pfam" id="PF00443">
    <property type="entry name" value="UCH"/>
    <property type="match status" value="1"/>
</dbReference>
<dbReference type="PROSITE" id="PS00972">
    <property type="entry name" value="USP_1"/>
    <property type="match status" value="1"/>
</dbReference>
<dbReference type="GO" id="GO:0005829">
    <property type="term" value="C:cytosol"/>
    <property type="evidence" value="ECO:0007669"/>
    <property type="project" value="TreeGrafter"/>
</dbReference>
<name>A0A1S3J5S5_LINAN</name>
<dbReference type="GO" id="GO:0004843">
    <property type="term" value="F:cysteine-type deubiquitinase activity"/>
    <property type="evidence" value="ECO:0007669"/>
    <property type="project" value="InterPro"/>
</dbReference>
<dbReference type="InterPro" id="IPR018200">
    <property type="entry name" value="USP_CS"/>
</dbReference>
<organism evidence="7 8">
    <name type="scientific">Lingula anatina</name>
    <name type="common">Brachiopod</name>
    <name type="synonym">Lingula unguis</name>
    <dbReference type="NCBI Taxonomy" id="7574"/>
    <lineage>
        <taxon>Eukaryota</taxon>
        <taxon>Metazoa</taxon>
        <taxon>Spiralia</taxon>
        <taxon>Lophotrochozoa</taxon>
        <taxon>Brachiopoda</taxon>
        <taxon>Linguliformea</taxon>
        <taxon>Lingulata</taxon>
        <taxon>Lingulida</taxon>
        <taxon>Linguloidea</taxon>
        <taxon>Lingulidae</taxon>
        <taxon>Lingula</taxon>
    </lineage>
</organism>
<gene>
    <name evidence="8" type="primary">LOC106170310</name>
</gene>
<dbReference type="InterPro" id="IPR038765">
    <property type="entry name" value="Papain-like_cys_pep_sf"/>
</dbReference>
<dbReference type="GO" id="GO:0016491">
    <property type="term" value="F:oxidoreductase activity"/>
    <property type="evidence" value="ECO:0007669"/>
    <property type="project" value="InterPro"/>
</dbReference>
<accession>A0A1S3J5S5</accession>
<keyword evidence="8" id="KW-0378">Hydrolase</keyword>
<dbReference type="PROSITE" id="PS51384">
    <property type="entry name" value="FAD_FR"/>
    <property type="match status" value="1"/>
</dbReference>
<evidence type="ECO:0000259" key="5">
    <source>
        <dbReference type="PROSITE" id="PS50235"/>
    </source>
</evidence>
<dbReference type="InterPro" id="IPR045578">
    <property type="entry name" value="USP47_C"/>
</dbReference>
<sequence>MFGDLFEAEEDAETSLNQASGRVHGLESPPPPRLPSGLCGIKNQGATCYLNSLLQTLLYTPEFRESLFQLGPKDLGCLQDKDKPGSKVRVIPIQLQRLFARLLLCNQQTASTTELTDSFGWTNNESLQQHDVQELNRILFSAIEDSLVGTARQSLIQELYHGTIVNKIICQECGRTSERQEDYLDLPVTVVDTGSLEEGLCNCFVEMETMDGKNQYRCEGCNRLVNARKGARLKSLPPILTFSLLRFSFDFVKMERYKETGKFTFPREIDMGLFCDDPEDADTLYELFSVVIHTGSGFGGHYHAYIRDVDNLGKWTAPENAEICLPTDPSTGKVDYIEFESPVELVQALLSREGRQGMPVDKLCTEMVKQTGVSWNKRFKKTYGPINKFLKKFDDKFVLNSDVNWVYLQEYTGCLQGSNPVGQSLSHDVNNQRSREGGNKVSVHAHNENQQQKCNKMTEKTSCGVTPSEEGHCWFDFNDSRVQSIHEREIEKQFSGRESAYMLFYRKKSMVRSEAAKHDPTHGMPESLIQEVMRENKEVDRKREEYDIAVNKITVKIFFGDQHEFIAGAIQAIPDSLSFMEIPLDRRKTVGELKMLILEECGELVPPKFELSFVKELPAGLHVYDLLTAADSVICQDAYICDGTYFMLWDGVQIQGESIPTGVATEPVYLNVTYGNPSQLSQGFPKNCTLGELKLMLGELTPIDPENLKLCQLVTKDDTTSAVPFSPIDEGKTLEELRLKDGDNLIAEDTKETSSSVAKDSLLKKSNKLILEVENRCQDHSAMDAYPVTTVEIDRETRVSDLKAVIMSAFTISSVPGGGRLRVEDSNLGLRPPLHEEQDVVTAGLKSGQHVVIQPGSPPLTDQMTLTFTPGSPSDDLQDLEIMVKKSCTVQQCMEEMVQKAGFSGDNWHLRKTNWCGEAGEILDDVASSLEQCDIKDGDHLLLEEGRVPPKGYLQLPVYFLKTNKDRNEGMLSWIATGISGLFGGGSGDKSDLSSSSSSTPAQAEFTSIGEVIIGKKDTLVELKLQILSLPALNDAVVPTLNYMRVRLKVKDRLTAVLRGNQQTLQRLKVTSASQLCVQLLQEEESLSPSQILLHVCQRIPESLTYAPYQEILWDAARDASPYALRQTIADAFLVPVERIVIAKHFPEKFEWMVLKDTDKANKTIKHRGKKGRGSNSPKKDNLRQAPYHLKDGDVIGVKDLATDPLDQDDFKTEEDFIGLENLRQAIEEKKRRRKNRAVTGAVDGCSVQRRPEVGLTIKVDSFR</sequence>
<dbReference type="Proteomes" id="UP000085678">
    <property type="component" value="Unplaced"/>
</dbReference>
<dbReference type="SUPFAM" id="SSF54001">
    <property type="entry name" value="Cysteine proteinases"/>
    <property type="match status" value="1"/>
</dbReference>
<evidence type="ECO:0000256" key="1">
    <source>
        <dbReference type="ARBA" id="ARBA00026136"/>
    </source>
</evidence>
<proteinExistence type="predicted"/>
<evidence type="ECO:0000259" key="6">
    <source>
        <dbReference type="PROSITE" id="PS51384"/>
    </source>
</evidence>
<dbReference type="GO" id="GO:0016579">
    <property type="term" value="P:protein deubiquitination"/>
    <property type="evidence" value="ECO:0007669"/>
    <property type="project" value="InterPro"/>
</dbReference>
<dbReference type="InterPro" id="IPR057763">
    <property type="entry name" value="UBL_USP40"/>
</dbReference>
<dbReference type="RefSeq" id="XP_013405601.1">
    <property type="nucleotide sequence ID" value="XM_013550147.1"/>
</dbReference>